<feature type="domain" description="Glycoside hydrolase 35 catalytic" evidence="3">
    <location>
        <begin position="9"/>
        <end position="340"/>
    </location>
</feature>
<accession>A0A844G2G3</accession>
<dbReference type="Gene3D" id="3.20.20.80">
    <property type="entry name" value="Glycosidases"/>
    <property type="match status" value="1"/>
</dbReference>
<reference evidence="4 5" key="1">
    <citation type="submission" date="2019-08" db="EMBL/GenBank/DDBJ databases">
        <title>In-depth cultivation of the pig gut microbiome towards novel bacterial diversity and tailored functional studies.</title>
        <authorList>
            <person name="Wylensek D."/>
            <person name="Hitch T.C.A."/>
            <person name="Clavel T."/>
        </authorList>
    </citation>
    <scope>NUCLEOTIDE SEQUENCE [LARGE SCALE GENOMIC DNA]</scope>
    <source>
        <strain evidence="4 5">BBE-744-WT-12</strain>
    </source>
</reference>
<dbReference type="EMBL" id="VUNS01000007">
    <property type="protein sequence ID" value="MST97144.1"/>
    <property type="molecule type" value="Genomic_DNA"/>
</dbReference>
<dbReference type="InterPro" id="IPR001944">
    <property type="entry name" value="Glycoside_Hdrlase_35"/>
</dbReference>
<evidence type="ECO:0000256" key="2">
    <source>
        <dbReference type="RuleBase" id="RU003679"/>
    </source>
</evidence>
<dbReference type="InterPro" id="IPR017853">
    <property type="entry name" value="GH"/>
</dbReference>
<proteinExistence type="inferred from homology"/>
<evidence type="ECO:0000313" key="4">
    <source>
        <dbReference type="EMBL" id="MST97144.1"/>
    </source>
</evidence>
<comment type="caution">
    <text evidence="4">The sequence shown here is derived from an EMBL/GenBank/DDBJ whole genome shotgun (WGS) entry which is preliminary data.</text>
</comment>
<dbReference type="GO" id="GO:0004553">
    <property type="term" value="F:hydrolase activity, hydrolyzing O-glycosyl compounds"/>
    <property type="evidence" value="ECO:0007669"/>
    <property type="project" value="InterPro"/>
</dbReference>
<gene>
    <name evidence="4" type="ORF">FYJ85_08820</name>
</gene>
<name>A0A844G2G3_9BACT</name>
<keyword evidence="5" id="KW-1185">Reference proteome</keyword>
<comment type="similarity">
    <text evidence="1 2">Belongs to the glycosyl hydrolase 35 family.</text>
</comment>
<organism evidence="4 5">
    <name type="scientific">Victivallis lenta</name>
    <dbReference type="NCBI Taxonomy" id="2606640"/>
    <lineage>
        <taxon>Bacteria</taxon>
        <taxon>Pseudomonadati</taxon>
        <taxon>Lentisphaerota</taxon>
        <taxon>Lentisphaeria</taxon>
        <taxon>Victivallales</taxon>
        <taxon>Victivallaceae</taxon>
        <taxon>Victivallis</taxon>
    </lineage>
</organism>
<dbReference type="SUPFAM" id="SSF51445">
    <property type="entry name" value="(Trans)glycosidases"/>
    <property type="match status" value="1"/>
</dbReference>
<protein>
    <recommendedName>
        <fullName evidence="3">Glycoside hydrolase 35 catalytic domain-containing protein</fullName>
    </recommendedName>
</protein>
<dbReference type="RefSeq" id="WP_154417964.1">
    <property type="nucleotide sequence ID" value="NZ_VUNS01000007.1"/>
</dbReference>
<dbReference type="AlphaFoldDB" id="A0A844G2G3"/>
<dbReference type="PRINTS" id="PR00742">
    <property type="entry name" value="GLHYDRLASE35"/>
</dbReference>
<dbReference type="PANTHER" id="PTHR23421">
    <property type="entry name" value="BETA-GALACTOSIDASE RELATED"/>
    <property type="match status" value="1"/>
</dbReference>
<evidence type="ECO:0000256" key="1">
    <source>
        <dbReference type="ARBA" id="ARBA00009809"/>
    </source>
</evidence>
<evidence type="ECO:0000259" key="3">
    <source>
        <dbReference type="Pfam" id="PF01301"/>
    </source>
</evidence>
<dbReference type="Proteomes" id="UP000435649">
    <property type="component" value="Unassembled WGS sequence"/>
</dbReference>
<dbReference type="Pfam" id="PF01301">
    <property type="entry name" value="Glyco_hydro_35"/>
    <property type="match status" value="1"/>
</dbReference>
<dbReference type="GO" id="GO:0005975">
    <property type="term" value="P:carbohydrate metabolic process"/>
    <property type="evidence" value="ECO:0007669"/>
    <property type="project" value="InterPro"/>
</dbReference>
<dbReference type="InterPro" id="IPR031330">
    <property type="entry name" value="Gly_Hdrlase_35_cat"/>
</dbReference>
<evidence type="ECO:0000313" key="5">
    <source>
        <dbReference type="Proteomes" id="UP000435649"/>
    </source>
</evidence>
<sequence length="772" mass="86285">MFQVEKEYLVIGGKPRFIYAGDFSYGRIPRAVWRDRLLMMKAAGINTVSFYCVWRYHETADNVWDFSGNHDVDHLLGLLGELGLYAIFRMGPFVHGEFRNGGYPDFLVEKLGAKLRSNDPEYLGYAERFYRKFLAIAGKHLITSGGPIILFQLENELGSAGCKGDDIPRGDTDDAENRKHLEFYSRLVREAGIDLPFIDINRIEGREELLGSRVDTGGHYPASCFGTDGELSPLRPRENRGVPYISIETGCGMFVRFFDYPAYRNTNGFQGPIIKAPSVEALAQQTVAEGASGVGFFIFCDGQHFGDDNESMIPHRDMNFQAPISCTGTLRDSYRGLKRLGWFLRSFETEILKTHPDPDWCTLRAFGSAHPGENPQSGDLFDGYGREIPAEAAAARAQPGRKVEALARVTTGLNLSDSNFIFARNVSNIHAGWKRDVRIATTPNRLASEVFQEYPKLVQLELPPQTTKILPFFVKLKERCFLDHSTATLLDRRGYGNAVQLIAFATTDEFTESSFVLPDADPVRATPGLLIKRHSPNLVSAVGSPSRGIEAAEFGGKDGVRFILVDTERAGECCDIAEYAAFSSMQILESVRSGENVRISALCDRDFFTLDVLSPRPLELHCGEAEVRLQETPGFGIRSFSGNLPGHRAPELSFHRSRAGNDLVLETVVTPDMLRDAADLVLEAAYDGEYGQAFLDGRLISDHYYGKFLVWEIGLAAWSRRSGAERLTLRIPGGRNCEIKIRLLRKYEFLIRHSDAADKRPAPRRKLQEQEV</sequence>